<evidence type="ECO:0000256" key="7">
    <source>
        <dbReference type="ARBA" id="ARBA00023136"/>
    </source>
</evidence>
<keyword evidence="14" id="KW-1185">Reference proteome</keyword>
<dbReference type="STRING" id="7868.ENSCMIP00000047623"/>
<name>A0A4W3K7R1_CALMI</name>
<evidence type="ECO:0000256" key="9">
    <source>
        <dbReference type="SAM" id="MobiDB-lite"/>
    </source>
</evidence>
<dbReference type="CDD" id="cd16805">
    <property type="entry name" value="RING-H2_RNF150"/>
    <property type="match status" value="1"/>
</dbReference>
<reference evidence="14" key="1">
    <citation type="journal article" date="2006" name="Science">
        <title>Ancient noncoding elements conserved in the human genome.</title>
        <authorList>
            <person name="Venkatesh B."/>
            <person name="Kirkness E.F."/>
            <person name="Loh Y.H."/>
            <person name="Halpern A.L."/>
            <person name="Lee A.P."/>
            <person name="Johnson J."/>
            <person name="Dandona N."/>
            <person name="Viswanathan L.D."/>
            <person name="Tay A."/>
            <person name="Venter J.C."/>
            <person name="Strausberg R.L."/>
            <person name="Brenner S."/>
        </authorList>
    </citation>
    <scope>NUCLEOTIDE SEQUENCE [LARGE SCALE GENOMIC DNA]</scope>
</reference>
<keyword evidence="11" id="KW-0732">Signal</keyword>
<keyword evidence="7 10" id="KW-0472">Membrane</keyword>
<evidence type="ECO:0000256" key="8">
    <source>
        <dbReference type="PROSITE-ProRule" id="PRU00175"/>
    </source>
</evidence>
<evidence type="ECO:0000256" key="10">
    <source>
        <dbReference type="SAM" id="Phobius"/>
    </source>
</evidence>
<dbReference type="FunCoup" id="A0A4W3K7R1">
    <property type="interactions" value="10"/>
</dbReference>
<dbReference type="GO" id="GO:0016020">
    <property type="term" value="C:membrane"/>
    <property type="evidence" value="ECO:0007669"/>
    <property type="project" value="UniProtKB-SubCell"/>
</dbReference>
<keyword evidence="4 8" id="KW-0863">Zinc-finger</keyword>
<feature type="compositionally biased region" description="Low complexity" evidence="9">
    <location>
        <begin position="102"/>
        <end position="135"/>
    </location>
</feature>
<dbReference type="OMA" id="VNITYMD"/>
<dbReference type="GeneTree" id="ENSGT00940000156171"/>
<dbReference type="InterPro" id="IPR013083">
    <property type="entry name" value="Znf_RING/FYVE/PHD"/>
</dbReference>
<reference evidence="14" key="3">
    <citation type="journal article" date="2014" name="Nature">
        <title>Elephant shark genome provides unique insights into gnathostome evolution.</title>
        <authorList>
            <consortium name="International Elephant Shark Genome Sequencing Consortium"/>
            <person name="Venkatesh B."/>
            <person name="Lee A.P."/>
            <person name="Ravi V."/>
            <person name="Maurya A.K."/>
            <person name="Lian M.M."/>
            <person name="Swann J.B."/>
            <person name="Ohta Y."/>
            <person name="Flajnik M.F."/>
            <person name="Sutoh Y."/>
            <person name="Kasahara M."/>
            <person name="Hoon S."/>
            <person name="Gangu V."/>
            <person name="Roy S.W."/>
            <person name="Irimia M."/>
            <person name="Korzh V."/>
            <person name="Kondrychyn I."/>
            <person name="Lim Z.W."/>
            <person name="Tay B.H."/>
            <person name="Tohari S."/>
            <person name="Kong K.W."/>
            <person name="Ho S."/>
            <person name="Lorente-Galdos B."/>
            <person name="Quilez J."/>
            <person name="Marques-Bonet T."/>
            <person name="Raney B.J."/>
            <person name="Ingham P.W."/>
            <person name="Tay A."/>
            <person name="Hillier L.W."/>
            <person name="Minx P."/>
            <person name="Boehm T."/>
            <person name="Wilson R.K."/>
            <person name="Brenner S."/>
            <person name="Warren W.C."/>
        </authorList>
    </citation>
    <scope>NUCLEOTIDE SEQUENCE [LARGE SCALE GENOMIC DNA]</scope>
</reference>
<evidence type="ECO:0000256" key="6">
    <source>
        <dbReference type="ARBA" id="ARBA00022989"/>
    </source>
</evidence>
<evidence type="ECO:0000256" key="2">
    <source>
        <dbReference type="ARBA" id="ARBA00022692"/>
    </source>
</evidence>
<dbReference type="PROSITE" id="PS50089">
    <property type="entry name" value="ZF_RING_2"/>
    <property type="match status" value="1"/>
</dbReference>
<dbReference type="Gene3D" id="3.50.30.30">
    <property type="match status" value="1"/>
</dbReference>
<dbReference type="Ensembl" id="ENSCMIT00000048295.1">
    <property type="protein sequence ID" value="ENSCMIP00000047623.1"/>
    <property type="gene ID" value="ENSCMIG00000019503.1"/>
</dbReference>
<sequence length="474" mass="52076">MMPVSLARACRSLALSTWLLSFCFVHLLSLDFTVAEKEEWYTAFVNISYAEAAGGGAEWRSERSECGRYGQHSLKQDARGVLALPAPHDRLGCDPHSRFQVPQAQAQAQASPQAQAQASSSSSSSASPSSSSSSPASPPSGPGGPRAWIALVPRGNCTYREKIWHAARQNASAVVIYNVGAGNVNETITMPHAGTGDIVAIMIPELKGREIMSLLEKNVTIMMYITIGTRNLQKYVSRTSVVFVSISFIVLMIISLAWLVFYYIQRFRYANARDRNQRRLGDAAKKAISKLQVRTIKKGDKETESDFDNCAVCIEGYKPNDVVRILPCRHLFHKTCVDPWLLDHRTCPMCKMNILKALGIPPNADCADDVTTDFEGSIGGPPTNQITGASDVTVNESSVGLDTPVRTIGLSQIIQDSEALQQVEEVNITTSNSKFNFELYPPAPYCSHTTFSHRRNKPLGINSVLSDFRTNHNM</sequence>
<feature type="chain" id="PRO_5021465911" evidence="11">
    <location>
        <begin position="36"/>
        <end position="474"/>
    </location>
</feature>
<dbReference type="InParanoid" id="A0A4W3K7R1"/>
<reference evidence="14" key="2">
    <citation type="journal article" date="2007" name="PLoS Biol.">
        <title>Survey sequencing and comparative analysis of the elephant shark (Callorhinchus milii) genome.</title>
        <authorList>
            <person name="Venkatesh B."/>
            <person name="Kirkness E.F."/>
            <person name="Loh Y.H."/>
            <person name="Halpern A.L."/>
            <person name="Lee A.P."/>
            <person name="Johnson J."/>
            <person name="Dandona N."/>
            <person name="Viswanathan L.D."/>
            <person name="Tay A."/>
            <person name="Venter J.C."/>
            <person name="Strausberg R.L."/>
            <person name="Brenner S."/>
        </authorList>
    </citation>
    <scope>NUCLEOTIDE SEQUENCE [LARGE SCALE GENOMIC DNA]</scope>
</reference>
<dbReference type="PANTHER" id="PTHR46539:SF27">
    <property type="entry name" value="RING FINGER PROTEIN 128"/>
    <property type="match status" value="1"/>
</dbReference>
<reference evidence="13" key="5">
    <citation type="submission" date="2025-09" db="UniProtKB">
        <authorList>
            <consortium name="Ensembl"/>
        </authorList>
    </citation>
    <scope>IDENTIFICATION</scope>
</reference>
<proteinExistence type="predicted"/>
<keyword evidence="6 10" id="KW-1133">Transmembrane helix</keyword>
<dbReference type="Pfam" id="PF13639">
    <property type="entry name" value="zf-RING_2"/>
    <property type="match status" value="1"/>
</dbReference>
<dbReference type="PANTHER" id="PTHR46539">
    <property type="entry name" value="E3 UBIQUITIN-PROTEIN LIGASE ATL42"/>
    <property type="match status" value="1"/>
</dbReference>
<dbReference type="InterPro" id="IPR001841">
    <property type="entry name" value="Znf_RING"/>
</dbReference>
<feature type="transmembrane region" description="Helical" evidence="10">
    <location>
        <begin position="241"/>
        <end position="264"/>
    </location>
</feature>
<evidence type="ECO:0000259" key="12">
    <source>
        <dbReference type="PROSITE" id="PS50089"/>
    </source>
</evidence>
<evidence type="ECO:0000256" key="11">
    <source>
        <dbReference type="SAM" id="SignalP"/>
    </source>
</evidence>
<dbReference type="Proteomes" id="UP000314986">
    <property type="component" value="Unassembled WGS sequence"/>
</dbReference>
<accession>A0A4W3K7R1</accession>
<keyword evidence="5" id="KW-0862">Zinc</keyword>
<evidence type="ECO:0000256" key="4">
    <source>
        <dbReference type="ARBA" id="ARBA00022771"/>
    </source>
</evidence>
<evidence type="ECO:0000313" key="13">
    <source>
        <dbReference type="Ensembl" id="ENSCMIP00000047623.1"/>
    </source>
</evidence>
<evidence type="ECO:0000256" key="1">
    <source>
        <dbReference type="ARBA" id="ARBA00004167"/>
    </source>
</evidence>
<dbReference type="CDD" id="cd02122">
    <property type="entry name" value="PA_GRAIL_like"/>
    <property type="match status" value="1"/>
</dbReference>
<dbReference type="Pfam" id="PF02225">
    <property type="entry name" value="PA"/>
    <property type="match status" value="1"/>
</dbReference>
<organism evidence="13 14">
    <name type="scientific">Callorhinchus milii</name>
    <name type="common">Ghost shark</name>
    <dbReference type="NCBI Taxonomy" id="7868"/>
    <lineage>
        <taxon>Eukaryota</taxon>
        <taxon>Metazoa</taxon>
        <taxon>Chordata</taxon>
        <taxon>Craniata</taxon>
        <taxon>Vertebrata</taxon>
        <taxon>Chondrichthyes</taxon>
        <taxon>Holocephali</taxon>
        <taxon>Chimaeriformes</taxon>
        <taxon>Callorhinchidae</taxon>
        <taxon>Callorhinchus</taxon>
    </lineage>
</organism>
<evidence type="ECO:0000313" key="14">
    <source>
        <dbReference type="Proteomes" id="UP000314986"/>
    </source>
</evidence>
<dbReference type="SMART" id="SM00184">
    <property type="entry name" value="RING"/>
    <property type="match status" value="1"/>
</dbReference>
<keyword evidence="3" id="KW-0479">Metal-binding</keyword>
<keyword evidence="2 10" id="KW-0812">Transmembrane</keyword>
<comment type="subcellular location">
    <subcellularLocation>
        <location evidence="1">Membrane</location>
        <topology evidence="1">Single-pass membrane protein</topology>
    </subcellularLocation>
</comment>
<evidence type="ECO:0000256" key="3">
    <source>
        <dbReference type="ARBA" id="ARBA00022723"/>
    </source>
</evidence>
<dbReference type="AlphaFoldDB" id="A0A4W3K7R1"/>
<dbReference type="SUPFAM" id="SSF52025">
    <property type="entry name" value="PA domain"/>
    <property type="match status" value="1"/>
</dbReference>
<reference evidence="13" key="4">
    <citation type="submission" date="2025-08" db="UniProtKB">
        <authorList>
            <consortium name="Ensembl"/>
        </authorList>
    </citation>
    <scope>IDENTIFICATION</scope>
</reference>
<protein>
    <submittedName>
        <fullName evidence="13">Ring finger protein 150b</fullName>
    </submittedName>
</protein>
<feature type="signal peptide" evidence="11">
    <location>
        <begin position="1"/>
        <end position="35"/>
    </location>
</feature>
<dbReference type="InterPro" id="IPR003137">
    <property type="entry name" value="PA_domain"/>
</dbReference>
<dbReference type="GO" id="GO:0008270">
    <property type="term" value="F:zinc ion binding"/>
    <property type="evidence" value="ECO:0007669"/>
    <property type="project" value="UniProtKB-KW"/>
</dbReference>
<evidence type="ECO:0000256" key="5">
    <source>
        <dbReference type="ARBA" id="ARBA00022833"/>
    </source>
</evidence>
<dbReference type="Gene3D" id="3.30.40.10">
    <property type="entry name" value="Zinc/RING finger domain, C3HC4 (zinc finger)"/>
    <property type="match status" value="1"/>
</dbReference>
<dbReference type="FunFam" id="3.30.40.10:FF:000009">
    <property type="entry name" value="E3 ubiquitin-protein ligase RNF130"/>
    <property type="match status" value="1"/>
</dbReference>
<gene>
    <name evidence="13" type="primary">rnf150a</name>
</gene>
<feature type="domain" description="RING-type" evidence="12">
    <location>
        <begin position="310"/>
        <end position="351"/>
    </location>
</feature>
<dbReference type="InterPro" id="IPR046450">
    <property type="entry name" value="PA_dom_sf"/>
</dbReference>
<feature type="region of interest" description="Disordered" evidence="9">
    <location>
        <begin position="101"/>
        <end position="147"/>
    </location>
</feature>
<dbReference type="SUPFAM" id="SSF57850">
    <property type="entry name" value="RING/U-box"/>
    <property type="match status" value="1"/>
</dbReference>